<keyword evidence="3" id="KW-0949">S-adenosyl-L-methionine</keyword>
<dbReference type="Gene3D" id="2.170.270.10">
    <property type="entry name" value="SET domain"/>
    <property type="match status" value="1"/>
</dbReference>
<sequence>MTEVIDPCSSRDEDEGSPQRPLAPTRHQTQSSSQRPLPLAAGTLTDRIRSSGPPPVPFRASDLKSSPTKLGLDTGKLSEGGQSSSRSLSTSKGPPSGPVPSLNSAEGAPKKASTPRNDSEQRPPSEGTRPPSEVARRGGLSVTGFRKPQLLSSDATSPSIPVSVPERGQKRAHNDKVPLSFYIPLKKRKEARSTHPLASAPSSKARYGRPAATLPSAGTKRSSAIDLTLDEDEDVNAATSSDRRVDRSHTTAFQSPKATLSPARPSDKLDQARPRTQPSRPPAASRSPRNVSYGHRSPQPPSASPSVASSARLSCGASVRRGTEGQHPLTRKSPGSLLGVQSGTTPTEVRATITGVLPRPRSSVRPSDSRSLRRSTIPESPPLSPSPTRETQSSSNPSKDSTGFPSSRPAAHMQASHPGSTAHQLTSSGDSIRHVQPPAIGNDVDHREMNAFTQPQTVHYTNREAGQDSTSESMSSNALPPSRPPSHLERQEQDVCPLPTSSHKPSQGDSTSNDLVALLQADAKQHSNRVKPTASHLPRPDMPPPCALPATLSSLPGAPDSLKRTAPTPIASKSCDSEFHRSTQTGPPDTRSASPLSTRNIERLVGQYVEEMRNDNEHWTRVELQRARTRGNQRCKTTTSSRATSVFSNLTPVVLAPSSSKGIVPAGCARFTSELHPVASKSAKSSWHATCTTYNTSETVEVPRYSHYVSISQNLLANNVTSLQHWPYFGDDFDISKAYALNKEYYIDVDGRERKLLRLGQAESFAVYADDLLTSAGVNWSDVLRFMLDLKPDVGVSPDAIKSMRDREKFISEDFIRDGGRWGEVLAKLPAAQPERVGRAAVICDHFQRIAKFPFWHVVRRSSYTKTLVAHIAGVTDNERLTCRICMRFSCPHHGEIRDHPDRSKESSDAENETVETDIILPQVVNFRTRVMIPETVDSEPVATDKRRTLDYWEKGPFGNLKWKADERGPFYPCHHPGISCSDARCSCFDARIACEKTCSCGPGCKRKWKGCLCHSGKRQKGKSVCWDDDRCACFQKSRECDPDLCGDCGVADILDPVHRHDDRVLTSRCRMASIQRGVPKHTILGDSGVHGLGLYACEDIRQDEFVGEYKGETITKDEAERRGAVYEHQKLSYLFTLNSYQEIDSTYFGNKVRFINHVDGSKSNLKPLIIMVNSVFRIGMYAKKKIRAGEEFFFDYGPSFPKDQLGGKAVKPAKFSKSAPHVRNAGHVRDDFYDIDISRDQLGNLRATKAVGLSSSDDDQETRRETERKAPSKKRGGARSGAGRPRKPRHHVEENRAAQQPPTEDNLDHMDAQQRLSMYNVLEGSADDEDFEPEEDSMSEVDIESESD</sequence>
<dbReference type="EMBL" id="CP099418">
    <property type="protein sequence ID" value="USW47640.1"/>
    <property type="molecule type" value="Genomic_DNA"/>
</dbReference>
<dbReference type="Pfam" id="PF00856">
    <property type="entry name" value="SET"/>
    <property type="match status" value="1"/>
</dbReference>
<feature type="compositionally biased region" description="Polar residues" evidence="6">
    <location>
        <begin position="26"/>
        <end position="35"/>
    </location>
</feature>
<dbReference type="InterPro" id="IPR001214">
    <property type="entry name" value="SET_dom"/>
</dbReference>
<dbReference type="GO" id="GO:0031507">
    <property type="term" value="P:heterochromatin formation"/>
    <property type="evidence" value="ECO:0007669"/>
    <property type="project" value="TreeGrafter"/>
</dbReference>
<organism evidence="9 10">
    <name type="scientific">Septoria linicola</name>
    <dbReference type="NCBI Taxonomy" id="215465"/>
    <lineage>
        <taxon>Eukaryota</taxon>
        <taxon>Fungi</taxon>
        <taxon>Dikarya</taxon>
        <taxon>Ascomycota</taxon>
        <taxon>Pezizomycotina</taxon>
        <taxon>Dothideomycetes</taxon>
        <taxon>Dothideomycetidae</taxon>
        <taxon>Mycosphaerellales</taxon>
        <taxon>Mycosphaerellaceae</taxon>
        <taxon>Septoria</taxon>
    </lineage>
</organism>
<feature type="compositionally biased region" description="Polar residues" evidence="6">
    <location>
        <begin position="467"/>
        <end position="479"/>
    </location>
</feature>
<feature type="compositionally biased region" description="Low complexity" evidence="6">
    <location>
        <begin position="356"/>
        <end position="366"/>
    </location>
</feature>
<evidence type="ECO:0000313" key="10">
    <source>
        <dbReference type="Proteomes" id="UP001056384"/>
    </source>
</evidence>
<evidence type="ECO:0000313" key="9">
    <source>
        <dbReference type="EMBL" id="USW47640.1"/>
    </source>
</evidence>
<protein>
    <submittedName>
        <fullName evidence="9">SET domain, CXC domain, histone-lysine N-methyltransferase EZH1/2</fullName>
    </submittedName>
</protein>
<accession>A0A9Q9EE93</accession>
<dbReference type="OrthoDB" id="6141102at2759"/>
<dbReference type="PANTHER" id="PTHR45747:SF4">
    <property type="entry name" value="HISTONE-LYSINE N-METHYLTRANSFERASE E(Z)"/>
    <property type="match status" value="1"/>
</dbReference>
<dbReference type="GO" id="GO:0046976">
    <property type="term" value="F:histone H3K27 methyltransferase activity"/>
    <property type="evidence" value="ECO:0007669"/>
    <property type="project" value="TreeGrafter"/>
</dbReference>
<dbReference type="GO" id="GO:0005634">
    <property type="term" value="C:nucleus"/>
    <property type="evidence" value="ECO:0007669"/>
    <property type="project" value="TreeGrafter"/>
</dbReference>
<dbReference type="GO" id="GO:0032259">
    <property type="term" value="P:methylation"/>
    <property type="evidence" value="ECO:0007669"/>
    <property type="project" value="UniProtKB-KW"/>
</dbReference>
<feature type="compositionally biased region" description="Low complexity" evidence="6">
    <location>
        <begin position="79"/>
        <end position="94"/>
    </location>
</feature>
<evidence type="ECO:0000256" key="5">
    <source>
        <dbReference type="ARBA" id="ARBA00023163"/>
    </source>
</evidence>
<dbReference type="GO" id="GO:0003682">
    <property type="term" value="F:chromatin binding"/>
    <property type="evidence" value="ECO:0007669"/>
    <property type="project" value="TreeGrafter"/>
</dbReference>
<dbReference type="InterPro" id="IPR046341">
    <property type="entry name" value="SET_dom_sf"/>
</dbReference>
<evidence type="ECO:0000256" key="3">
    <source>
        <dbReference type="ARBA" id="ARBA00022691"/>
    </source>
</evidence>
<feature type="region of interest" description="Disordered" evidence="6">
    <location>
        <begin position="1249"/>
        <end position="1349"/>
    </location>
</feature>
<feature type="region of interest" description="Disordered" evidence="6">
    <location>
        <begin position="524"/>
        <end position="599"/>
    </location>
</feature>
<evidence type="ECO:0000259" key="8">
    <source>
        <dbReference type="PROSITE" id="PS51633"/>
    </source>
</evidence>
<keyword evidence="1" id="KW-0489">Methyltransferase</keyword>
<evidence type="ECO:0000256" key="6">
    <source>
        <dbReference type="SAM" id="MobiDB-lite"/>
    </source>
</evidence>
<feature type="compositionally biased region" description="Polar residues" evidence="6">
    <location>
        <begin position="386"/>
        <end position="405"/>
    </location>
</feature>
<feature type="compositionally biased region" description="Acidic residues" evidence="6">
    <location>
        <begin position="1326"/>
        <end position="1349"/>
    </location>
</feature>
<feature type="compositionally biased region" description="Polar residues" evidence="6">
    <location>
        <begin position="451"/>
        <end position="460"/>
    </location>
</feature>
<feature type="compositionally biased region" description="Basic and acidic residues" evidence="6">
    <location>
        <begin position="1262"/>
        <end position="1271"/>
    </location>
</feature>
<evidence type="ECO:0000256" key="4">
    <source>
        <dbReference type="ARBA" id="ARBA00023015"/>
    </source>
</evidence>
<feature type="region of interest" description="Disordered" evidence="6">
    <location>
        <begin position="1"/>
        <end position="512"/>
    </location>
</feature>
<dbReference type="PANTHER" id="PTHR45747">
    <property type="entry name" value="HISTONE-LYSINE N-METHYLTRANSFERASE E(Z)"/>
    <property type="match status" value="1"/>
</dbReference>
<feature type="domain" description="CXC" evidence="8">
    <location>
        <begin position="947"/>
        <end position="1066"/>
    </location>
</feature>
<proteinExistence type="predicted"/>
<evidence type="ECO:0000256" key="1">
    <source>
        <dbReference type="ARBA" id="ARBA00022603"/>
    </source>
</evidence>
<dbReference type="Proteomes" id="UP001056384">
    <property type="component" value="Chromosome 1"/>
</dbReference>
<name>A0A9Q9EE93_9PEZI</name>
<dbReference type="InterPro" id="IPR026489">
    <property type="entry name" value="CXC_dom"/>
</dbReference>
<feature type="compositionally biased region" description="Polar residues" evidence="6">
    <location>
        <begin position="499"/>
        <end position="512"/>
    </location>
</feature>
<dbReference type="SMART" id="SM00317">
    <property type="entry name" value="SET"/>
    <property type="match status" value="1"/>
</dbReference>
<dbReference type="PROSITE" id="PS50280">
    <property type="entry name" value="SET"/>
    <property type="match status" value="1"/>
</dbReference>
<feature type="compositionally biased region" description="Polar residues" evidence="6">
    <location>
        <begin position="150"/>
        <end position="160"/>
    </location>
</feature>
<feature type="compositionally biased region" description="Basic and acidic residues" evidence="6">
    <location>
        <begin position="167"/>
        <end position="176"/>
    </location>
</feature>
<dbReference type="InterPro" id="IPR045318">
    <property type="entry name" value="EZH1/2-like"/>
</dbReference>
<feature type="compositionally biased region" description="Low complexity" evidence="6">
    <location>
        <begin position="274"/>
        <end position="289"/>
    </location>
</feature>
<evidence type="ECO:0000259" key="7">
    <source>
        <dbReference type="PROSITE" id="PS50280"/>
    </source>
</evidence>
<feature type="compositionally biased region" description="Polar residues" evidence="6">
    <location>
        <begin position="582"/>
        <end position="599"/>
    </location>
</feature>
<keyword evidence="5" id="KW-0804">Transcription</keyword>
<keyword evidence="10" id="KW-1185">Reference proteome</keyword>
<keyword evidence="2" id="KW-0808">Transferase</keyword>
<evidence type="ECO:0000256" key="2">
    <source>
        <dbReference type="ARBA" id="ARBA00022679"/>
    </source>
</evidence>
<feature type="domain" description="SET" evidence="7">
    <location>
        <begin position="1080"/>
        <end position="1198"/>
    </location>
</feature>
<gene>
    <name evidence="9" type="ORF">Slin15195_G009590</name>
</gene>
<feature type="compositionally biased region" description="Polar residues" evidence="6">
    <location>
        <begin position="417"/>
        <end position="430"/>
    </location>
</feature>
<dbReference type="SUPFAM" id="SSF82199">
    <property type="entry name" value="SET domain"/>
    <property type="match status" value="1"/>
</dbReference>
<reference evidence="9" key="1">
    <citation type="submission" date="2022-06" db="EMBL/GenBank/DDBJ databases">
        <title>Complete genome sequences of two strains of the flax pathogen Septoria linicola.</title>
        <authorList>
            <person name="Lapalu N."/>
            <person name="Simon A."/>
            <person name="Demenou B."/>
            <person name="Paumier D."/>
            <person name="Guillot M.-P."/>
            <person name="Gout L."/>
            <person name="Valade R."/>
        </authorList>
    </citation>
    <scope>NUCLEOTIDE SEQUENCE</scope>
    <source>
        <strain evidence="9">SE15195</strain>
    </source>
</reference>
<keyword evidence="4" id="KW-0805">Transcription regulation</keyword>
<dbReference type="PROSITE" id="PS51633">
    <property type="entry name" value="CXC"/>
    <property type="match status" value="1"/>
</dbReference>